<dbReference type="RefSeq" id="WP_165263664.1">
    <property type="nucleotide sequence ID" value="NZ_JAAKZY010000099.1"/>
</dbReference>
<evidence type="ECO:0000256" key="3">
    <source>
        <dbReference type="ARBA" id="ARBA00022729"/>
    </source>
</evidence>
<dbReference type="PANTHER" id="PTHR32305:SF15">
    <property type="entry name" value="PROTEIN RHSA-RELATED"/>
    <property type="match status" value="1"/>
</dbReference>
<comment type="subcellular location">
    <subcellularLocation>
        <location evidence="1">Secreted</location>
    </subcellularLocation>
</comment>
<dbReference type="InterPro" id="IPR050708">
    <property type="entry name" value="T6SS_VgrG/RHS"/>
</dbReference>
<dbReference type="SUPFAM" id="SSF69318">
    <property type="entry name" value="Integrin alpha N-terminal domain"/>
    <property type="match status" value="1"/>
</dbReference>
<keyword evidence="4" id="KW-0677">Repeat</keyword>
<dbReference type="InterPro" id="IPR022045">
    <property type="entry name" value="TcdB_toxin_mid/N"/>
</dbReference>
<gene>
    <name evidence="10" type="ORF">G5C60_27770</name>
</gene>
<dbReference type="GO" id="GO:0005576">
    <property type="term" value="C:extracellular region"/>
    <property type="evidence" value="ECO:0007669"/>
    <property type="project" value="UniProtKB-SubCell"/>
</dbReference>
<evidence type="ECO:0000259" key="7">
    <source>
        <dbReference type="Pfam" id="PF12255"/>
    </source>
</evidence>
<proteinExistence type="predicted"/>
<dbReference type="Gene3D" id="2.180.10.10">
    <property type="entry name" value="RHS repeat-associated core"/>
    <property type="match status" value="1"/>
</dbReference>
<comment type="caution">
    <text evidence="10">The sequence shown here is derived from an EMBL/GenBank/DDBJ whole genome shotgun (WGS) entry which is preliminary data.</text>
</comment>
<dbReference type="InterPro" id="IPR022044">
    <property type="entry name" value="TcdB_toxin_mid/C"/>
</dbReference>
<reference evidence="10 11" key="1">
    <citation type="submission" date="2020-02" db="EMBL/GenBank/DDBJ databases">
        <title>Whole-genome analyses of novel actinobacteria.</title>
        <authorList>
            <person name="Sahin N."/>
            <person name="Gencbay T."/>
        </authorList>
    </citation>
    <scope>NUCLEOTIDE SEQUENCE [LARGE SCALE GENOMIC DNA]</scope>
    <source>
        <strain evidence="10 11">HC44</strain>
    </source>
</reference>
<accession>A0A6G4VB37</accession>
<feature type="compositionally biased region" description="Low complexity" evidence="6">
    <location>
        <begin position="298"/>
        <end position="309"/>
    </location>
</feature>
<keyword evidence="11" id="KW-1185">Reference proteome</keyword>
<dbReference type="InterPro" id="IPR028994">
    <property type="entry name" value="Integrin_alpha_N"/>
</dbReference>
<sequence>MSGLGEKFTPDLFTGTGNMSVPLTVPAGRQGATPTLSLGYSTGGGNGPFGLGWQLSLPGVSRKTSHGVPRYVDAPGEGDDPADVFVLAGAEDLVPVAGSYPGRVRYRPRTEGLFARIEHVRDATGDYWEVRSKDGSLTRYGTPRPAEAPQTWEDPAVIADPGDASRVFGWRVTETVDALGNLVRYTYRPDAGTGQRRFGAQPLLARVAYADYGDRAGPVFLVSVDFEYTSRPDPFSDYRAGFEVRTSLRCDTIRATTHAADGVARTTREYRLAYEQAAFNGVSLLASVTAVGIDESVTTSGSGSPSDGPTEPPDVPGQGDGPGGVPGSDPQSATAVTAPAEEPLPPLVFGYSAFEPGGRRFSPVTGPGFPATALNSPTLALVDLHGAGLPDIVELGAAARVWRNMGGGRFQLPRSMAEAPPFSLGEAGVRFLDADGDGRPDLVVPSMGRTGRDTGPTAGYFPMAFAGGWSRRAFTAYPQSPGVSLADPKVKLVDLDGDGLTDVLRSGTRLQAWFNDRDPRLAWRRTAVSNGSGPQVDLADPRVRLADMTGDGLQDIVLLRNGNVSYWPNLGHNRWGAQVSMRHAPRLPDGYDPRRVLLGDVDGDGAADLLYVDSGRVLLWGNQSGNGWSEAPVVIRGTPVVADIDALELSDLYGTGMAGLLLSRAAGVSGGPQARFLDFTGGVKPHLLTMMDNRLGAVTRVTYTPSTQEYLRDAADPATRWRTTLPFPVQVVTKVEVADRISGGTLATEYRYRHGYWDGIEREFRGFALVEHLDTESFAGAAGTAGSGVPEGHYAPPVLTRTWFHSGPVAADEAGDWTELDFSHEYWQGDAPMLSRPAEQLAFLAGLPRRARRSALRTLRGQALRTEVYAVDGSALSDRPYTVTETLSGVREEEAAGGGPDRERIFFPFSLGGRTTQWERGPEPMTQFTFPAGHDAYGFATGEVSIAVPRGRDPLAGAAPATVPEPYLATYATTEYARRDDADRYLVDRVARTSSYEVVNDGRLPVPALWDAVLAGPVTGTGLSLRMIGHTRTYFDGDAFVGLALGVLGEYGLPVRTESLAFTDAFLDDLYRAGDPLAVGPRPVVLGPGPVSGWPAEYPAEFRAALPALAGYRRYAVGDVPGSPGGFYVVSGRHRYDVHVPGRVKRGMPVATLDPVGAQSTIDYDEHDLLAVRTVDAAGLAVSAVNDYRVLQPREVTDVNGNSTSVTFSPVGLVTAQYVRGKNGEGDRDAPGVRTVYDLHAFAGRGRPASVRSISRVHHDTEPDVAAGERDEVIVSVAYSDGFGRVLQTRSQAEETLFGDPSFGGNAIPAGDLTPPGDSTGRTRAPGSPDNVVVSGWQVYDNKGRAVQKYEPFFSAGYDYAPPLDAQLGQKAIMFYDPRGRVERTVNPDGSEQRVVFGIPADLADPDHYLPTPWESCTYDANDNAGRTHPAQAQPYASHWNTPSGVEVDALGRAVTAVDRNGHAPSDWFTTRSAYDIQGNLVAITDALGREAFRYSFDLAKRRWRTDNIDAGRRDTVPDALGSVVESRDSKGALILGAFDLLHRPTRVWARDDATGPVTLRQRIDYGDAGTPAQRPVERDGARTRNLLGRAVHHRDEAGYVATVSVDFKGNAVQSTRTVIADAPVLATYDRAATAGWQVQPFRVDWTPGPGQTQAQRDGQLLEPAAYVTSAQYDALNRVKRRFLPTDVEGKRHVLYHTYNRAGALEQVQLDGTVHVKRIAYDAKGQRSLIAYGNGVMTRYAYDPHTLRLVRLRSEHYNQVDATTYRPTGPALQDHGYDYDLAGNLITLRDRTPGSGIPNNPEALTSANPPLRALLGSGDALNRRFSYDPTYRLVTATGREHQAPPTGDPWIDLPRGTDATKAQPYTETYRYDPVGSILRLTHAGTGGFTRDFTVLTDSNRLHRMTVGTSPYDYTYDPNGNLTAETTSRHFAWNLADQLVTFATQTAGAEPSVHAHYLYDATGLRVKKLVRRQGGGVEVTHYLDDAFEHHRWTGPQSGTNNLVHVMDDRQRVALIRVGAAHPDDRGPAAAVHLADHLGSGTTVVDGAGALVNREEYTPYGETSFGSYTRKRYRFTGKERDEESGLTRCGVRYLMPWAGRWTSCDPLEAAGGLNSFEYANDNPSCLVDPEGMAPEAPPAQDYPRDENGVIQLPGEVIHVTGTAPAPSNLDRAVANGLSHASTRDEMERQETWEYERQPNALSREQRADYYRDHPGADADYYAGVQDRHNAYWAREEARLRGQQRRMDNAASVVDKIVVAHAAAAAILVGGEALAAASVSRIAYWLGPKLYFSSRVAPVVALGVGVLSPPGAPDLDLPGQADDAGRLVRGIFSKGIRRVGNNGAKNEQFEAAIKEAERQMGFKLTHKQRRDCHQMVSKQDFSFREMVDAFVGVYGHRR</sequence>
<evidence type="ECO:0000259" key="8">
    <source>
        <dbReference type="Pfam" id="PF12256"/>
    </source>
</evidence>
<dbReference type="Proteomes" id="UP000472335">
    <property type="component" value="Unassembled WGS sequence"/>
</dbReference>
<feature type="region of interest" description="Disordered" evidence="6">
    <location>
        <begin position="1300"/>
        <end position="1330"/>
    </location>
</feature>
<evidence type="ECO:0000256" key="5">
    <source>
        <dbReference type="ARBA" id="ARBA00023026"/>
    </source>
</evidence>
<evidence type="ECO:0000256" key="1">
    <source>
        <dbReference type="ARBA" id="ARBA00004613"/>
    </source>
</evidence>
<dbReference type="EMBL" id="JAAKZY010000099">
    <property type="protein sequence ID" value="NGO11299.1"/>
    <property type="molecule type" value="Genomic_DNA"/>
</dbReference>
<evidence type="ECO:0000259" key="9">
    <source>
        <dbReference type="Pfam" id="PF25023"/>
    </source>
</evidence>
<dbReference type="InterPro" id="IPR022385">
    <property type="entry name" value="Rhs_assc_core"/>
</dbReference>
<evidence type="ECO:0000313" key="10">
    <source>
        <dbReference type="EMBL" id="NGO11299.1"/>
    </source>
</evidence>
<dbReference type="Pfam" id="PF12256">
    <property type="entry name" value="TcdB_toxin_midN"/>
    <property type="match status" value="1"/>
</dbReference>
<dbReference type="InterPro" id="IPR056823">
    <property type="entry name" value="TEN-like_YD-shell"/>
</dbReference>
<feature type="region of interest" description="Disordered" evidence="6">
    <location>
        <begin position="296"/>
        <end position="341"/>
    </location>
</feature>
<keyword evidence="3" id="KW-0732">Signal</keyword>
<dbReference type="Pfam" id="PF12255">
    <property type="entry name" value="TcdB_toxin_midC"/>
    <property type="match status" value="1"/>
</dbReference>
<dbReference type="Pfam" id="PF03534">
    <property type="entry name" value="SpvB"/>
    <property type="match status" value="2"/>
</dbReference>
<feature type="domain" description="Insecticide toxin TcdB middle/C-terminal" evidence="7">
    <location>
        <begin position="856"/>
        <end position="969"/>
    </location>
</feature>
<evidence type="ECO:0000256" key="4">
    <source>
        <dbReference type="ARBA" id="ARBA00022737"/>
    </source>
</evidence>
<evidence type="ECO:0000313" key="11">
    <source>
        <dbReference type="Proteomes" id="UP000472335"/>
    </source>
</evidence>
<dbReference type="Pfam" id="PF13517">
    <property type="entry name" value="FG-GAP_3"/>
    <property type="match status" value="1"/>
</dbReference>
<dbReference type="InterPro" id="IPR013517">
    <property type="entry name" value="FG-GAP"/>
</dbReference>
<evidence type="ECO:0000256" key="2">
    <source>
        <dbReference type="ARBA" id="ARBA00022525"/>
    </source>
</evidence>
<dbReference type="InterPro" id="IPR003284">
    <property type="entry name" value="Sal_SpvB"/>
</dbReference>
<organism evidence="10 11">
    <name type="scientific">Streptomyces scabichelini</name>
    <dbReference type="NCBI Taxonomy" id="2711217"/>
    <lineage>
        <taxon>Bacteria</taxon>
        <taxon>Bacillati</taxon>
        <taxon>Actinomycetota</taxon>
        <taxon>Actinomycetes</taxon>
        <taxon>Kitasatosporales</taxon>
        <taxon>Streptomycetaceae</taxon>
        <taxon>Streptomyces</taxon>
    </lineage>
</organism>
<name>A0A6G4VB37_9ACTN</name>
<dbReference type="PANTHER" id="PTHR32305">
    <property type="match status" value="1"/>
</dbReference>
<keyword evidence="5" id="KW-0843">Virulence</keyword>
<dbReference type="Pfam" id="PF25023">
    <property type="entry name" value="TEN_YD-shell"/>
    <property type="match status" value="1"/>
</dbReference>
<keyword evidence="2" id="KW-0964">Secreted</keyword>
<feature type="domain" description="Insecticide toxin TcdB middle/N-terminal" evidence="8">
    <location>
        <begin position="645"/>
        <end position="777"/>
    </location>
</feature>
<protein>
    <submittedName>
        <fullName evidence="10">Uncharacterized protein</fullName>
    </submittedName>
</protein>
<feature type="domain" description="Teneurin-like YD-shell" evidence="9">
    <location>
        <begin position="1863"/>
        <end position="2103"/>
    </location>
</feature>
<dbReference type="GO" id="GO:0005737">
    <property type="term" value="C:cytoplasm"/>
    <property type="evidence" value="ECO:0007669"/>
    <property type="project" value="InterPro"/>
</dbReference>
<dbReference type="NCBIfam" id="TIGR03696">
    <property type="entry name" value="Rhs_assc_core"/>
    <property type="match status" value="1"/>
</dbReference>
<evidence type="ECO:0000256" key="6">
    <source>
        <dbReference type="SAM" id="MobiDB-lite"/>
    </source>
</evidence>